<sequence>MKLSRRGWNNILILSILAFIAVINAPSVLRKHFGLGETNTLPYVISPNEKPSALHFAQWSLENVDNEWNSTRQLSIDPLQAALRWTELTGTQVDSDTYDKLKGNLPPARTLEVWYVGVEEPERITFYQTPSFWLLQNWEGDWVAVSVEKKYLFPFI</sequence>
<dbReference type="EMBL" id="BSNX01000056">
    <property type="protein sequence ID" value="GLQ74622.1"/>
    <property type="molecule type" value="Genomic_DNA"/>
</dbReference>
<keyword evidence="2" id="KW-1185">Reference proteome</keyword>
<gene>
    <name evidence="1" type="ORF">GCM10007932_39830</name>
</gene>
<proteinExistence type="predicted"/>
<accession>A0AAV5NWH4</accession>
<organism evidence="1 2">
    <name type="scientific">Vibrio penaeicida</name>
    <dbReference type="NCBI Taxonomy" id="104609"/>
    <lineage>
        <taxon>Bacteria</taxon>
        <taxon>Pseudomonadati</taxon>
        <taxon>Pseudomonadota</taxon>
        <taxon>Gammaproteobacteria</taxon>
        <taxon>Vibrionales</taxon>
        <taxon>Vibrionaceae</taxon>
        <taxon>Vibrio</taxon>
    </lineage>
</organism>
<reference evidence="2" key="1">
    <citation type="journal article" date="2019" name="Int. J. Syst. Evol. Microbiol.">
        <title>The Global Catalogue of Microorganisms (GCM) 10K type strain sequencing project: providing services to taxonomists for standard genome sequencing and annotation.</title>
        <authorList>
            <consortium name="The Broad Institute Genomics Platform"/>
            <consortium name="The Broad Institute Genome Sequencing Center for Infectious Disease"/>
            <person name="Wu L."/>
            <person name="Ma J."/>
        </authorList>
    </citation>
    <scope>NUCLEOTIDE SEQUENCE [LARGE SCALE GENOMIC DNA]</scope>
    <source>
        <strain evidence="2">NBRC 15640</strain>
    </source>
</reference>
<protein>
    <submittedName>
        <fullName evidence="1">Uncharacterized protein</fullName>
    </submittedName>
</protein>
<evidence type="ECO:0000313" key="2">
    <source>
        <dbReference type="Proteomes" id="UP001156690"/>
    </source>
</evidence>
<dbReference type="AlphaFoldDB" id="A0AAV5NWH4"/>
<comment type="caution">
    <text evidence="1">The sequence shown here is derived from an EMBL/GenBank/DDBJ whole genome shotgun (WGS) entry which is preliminary data.</text>
</comment>
<dbReference type="RefSeq" id="WP_126608116.1">
    <property type="nucleotide sequence ID" value="NZ_AP025144.1"/>
</dbReference>
<evidence type="ECO:0000313" key="1">
    <source>
        <dbReference type="EMBL" id="GLQ74622.1"/>
    </source>
</evidence>
<dbReference type="Proteomes" id="UP001156690">
    <property type="component" value="Unassembled WGS sequence"/>
</dbReference>
<name>A0AAV5NWH4_9VIBR</name>